<dbReference type="InterPro" id="IPR011201">
    <property type="entry name" value="Zinc-ribbon_6_bact"/>
</dbReference>
<dbReference type="Proteomes" id="UP000539985">
    <property type="component" value="Unassembled WGS sequence"/>
</dbReference>
<dbReference type="Gene3D" id="3.40.390.70">
    <property type="match status" value="1"/>
</dbReference>
<dbReference type="EMBL" id="JACAQB010000003">
    <property type="protein sequence ID" value="NWB95204.1"/>
    <property type="molecule type" value="Genomic_DNA"/>
</dbReference>
<evidence type="ECO:0000259" key="1">
    <source>
        <dbReference type="Pfam" id="PF10005"/>
    </source>
</evidence>
<dbReference type="AlphaFoldDB" id="A0A7Y7X8E9"/>
<dbReference type="Pfam" id="PF15887">
    <property type="entry name" value="Peptidase_Mx"/>
    <property type="match status" value="1"/>
</dbReference>
<accession>A0A7Y7X8E9</accession>
<sequence length="389" mass="43927">MYRFFEQLSSRIAAPFISEPSRNSKVWQCRCGQSVFFRNSQCLACAAALGYEPQGSVLSSLQPGPYPESWQLDTGPDAGLFRRCTNLDTAAACNWLIPYAHGSSLCTACALNRTIPDLSVPDNPERWCKVETAKRRLVAQLITLGLQVIPKTWDEDNGLAFDFVGVDLEGKAPMTGHANGLITLDIKEADDAHREKVRVQMREPYRTLLGHFRHEVGHYYWDRLIANTHWLEPFRGLFGDERTSYADALERHYQQGAPQDWAQHFVSAYATMHPWEDWAETWAHYLHMMDAVDTALGFGMSAKESDFDYPAFPLSALYDPQHPEGPAFLSFVNAWIELAGMLNELSRSMGQPDFYPFVLPPATIAKLHFIHLVIQEEGGRADEVLQVPS</sequence>
<evidence type="ECO:0000313" key="3">
    <source>
        <dbReference type="Proteomes" id="UP000539985"/>
    </source>
</evidence>
<dbReference type="PIRSF" id="PIRSF012641">
    <property type="entry name" value="UCP012641"/>
    <property type="match status" value="1"/>
</dbReference>
<feature type="domain" description="Zinc-ribbon" evidence="1">
    <location>
        <begin position="27"/>
        <end position="119"/>
    </location>
</feature>
<proteinExistence type="predicted"/>
<organism evidence="2 3">
    <name type="scientific">Pseudomonas gingeri</name>
    <dbReference type="NCBI Taxonomy" id="117681"/>
    <lineage>
        <taxon>Bacteria</taxon>
        <taxon>Pseudomonadati</taxon>
        <taxon>Pseudomonadota</taxon>
        <taxon>Gammaproteobacteria</taxon>
        <taxon>Pseudomonadales</taxon>
        <taxon>Pseudomonadaceae</taxon>
        <taxon>Pseudomonas</taxon>
    </lineage>
</organism>
<dbReference type="RefSeq" id="WP_177100278.1">
    <property type="nucleotide sequence ID" value="NZ_JACAQB010000003.1"/>
</dbReference>
<protein>
    <submittedName>
        <fullName evidence="2">Putative zinc-binding peptidase</fullName>
    </submittedName>
</protein>
<comment type="caution">
    <text evidence="2">The sequence shown here is derived from an EMBL/GenBank/DDBJ whole genome shotgun (WGS) entry which is preliminary data.</text>
</comment>
<name>A0A7Y7X8E9_9PSED</name>
<reference evidence="2 3" key="1">
    <citation type="submission" date="2020-04" db="EMBL/GenBank/DDBJ databases">
        <title>Molecular characterization of pseudomonads from Agaricus bisporus reveal novel blotch 2 pathogens in Western Europe.</title>
        <authorList>
            <person name="Taparia T."/>
            <person name="Krijger M."/>
            <person name="Haynes E."/>
            <person name="Elpinstone J.G."/>
            <person name="Noble R."/>
            <person name="Van Der Wolf J."/>
        </authorList>
    </citation>
    <scope>NUCLEOTIDE SEQUENCE [LARGE SCALE GENOMIC DNA]</scope>
    <source>
        <strain evidence="2 3">H7001</strain>
    </source>
</reference>
<gene>
    <name evidence="2" type="ORF">HX882_04760</name>
</gene>
<dbReference type="Pfam" id="PF10005">
    <property type="entry name" value="Zn_ribbon_DZR_6"/>
    <property type="match status" value="1"/>
</dbReference>
<evidence type="ECO:0000313" key="2">
    <source>
        <dbReference type="EMBL" id="NWB95204.1"/>
    </source>
</evidence>
<dbReference type="InterPro" id="IPR031321">
    <property type="entry name" value="UCP012641"/>
</dbReference>